<evidence type="ECO:0000313" key="2">
    <source>
        <dbReference type="Proteomes" id="UP000023152"/>
    </source>
</evidence>
<comment type="caution">
    <text evidence="1">The sequence shown here is derived from an EMBL/GenBank/DDBJ whole genome shotgun (WGS) entry which is preliminary data.</text>
</comment>
<keyword evidence="2" id="KW-1185">Reference proteome</keyword>
<evidence type="ECO:0000313" key="1">
    <source>
        <dbReference type="EMBL" id="ETO04624.1"/>
    </source>
</evidence>
<feature type="non-terminal residue" evidence="1">
    <location>
        <position position="1"/>
    </location>
</feature>
<dbReference type="EMBL" id="ASPP01029127">
    <property type="protein sequence ID" value="ETO04624.1"/>
    <property type="molecule type" value="Genomic_DNA"/>
</dbReference>
<dbReference type="Proteomes" id="UP000023152">
    <property type="component" value="Unassembled WGS sequence"/>
</dbReference>
<protein>
    <submittedName>
        <fullName evidence="1">Uncharacterized protein</fullName>
    </submittedName>
</protein>
<name>X6LSK2_RETFI</name>
<sequence>VLTEQKHQDKDDVKLGHKSDFGVPATKQLLSEQPFAAQSRNDVIVDLDIRHLDHEAKYQITDDFCKKYIISQCLATDVQEIALSENNNTFNLLMYWMCKMFEGKYHVTERTLELLQFSTSHNEGPADILLKLRQSKFALKLELEYSTECNVPARKRLKP</sequence>
<proteinExistence type="predicted"/>
<reference evidence="1 2" key="1">
    <citation type="journal article" date="2013" name="Curr. Biol.">
        <title>The Genome of the Foraminiferan Reticulomyxa filosa.</title>
        <authorList>
            <person name="Glockner G."/>
            <person name="Hulsmann N."/>
            <person name="Schleicher M."/>
            <person name="Noegel A.A."/>
            <person name="Eichinger L."/>
            <person name="Gallinger C."/>
            <person name="Pawlowski J."/>
            <person name="Sierra R."/>
            <person name="Euteneuer U."/>
            <person name="Pillet L."/>
            <person name="Moustafa A."/>
            <person name="Platzer M."/>
            <person name="Groth M."/>
            <person name="Szafranski K."/>
            <person name="Schliwa M."/>
        </authorList>
    </citation>
    <scope>NUCLEOTIDE SEQUENCE [LARGE SCALE GENOMIC DNA]</scope>
</reference>
<organism evidence="1 2">
    <name type="scientific">Reticulomyxa filosa</name>
    <dbReference type="NCBI Taxonomy" id="46433"/>
    <lineage>
        <taxon>Eukaryota</taxon>
        <taxon>Sar</taxon>
        <taxon>Rhizaria</taxon>
        <taxon>Retaria</taxon>
        <taxon>Foraminifera</taxon>
        <taxon>Monothalamids</taxon>
        <taxon>Reticulomyxidae</taxon>
        <taxon>Reticulomyxa</taxon>
    </lineage>
</organism>
<gene>
    <name evidence="1" type="ORF">RFI_32769</name>
</gene>
<dbReference type="AlphaFoldDB" id="X6LSK2"/>
<accession>X6LSK2</accession>